<dbReference type="Pfam" id="PF00300">
    <property type="entry name" value="His_Phos_1"/>
    <property type="match status" value="1"/>
</dbReference>
<sequence>MSALRTWRTVKPSRLSSPAPPKLFNIHLRFQLPETKIKFSRYGTRKLTLTPHHPTHLVKTAESPPVMTQSDSSSVDPAYCEIIVGHLDVELNEVGRQQAVSVADRLSKEFEISVVYSSDLKRALETAKTIANACGGLEVIEDTDLRERHLGDLQGLVFREAAKINPDAYKAISSHKTDQDIPGSGESLDQLFQRCTSALQRIGRKHKGERVVVITHGGVIRALYKRACPNGRSARKILNTSLNVFHLPDGDEWTIKTWGDVGHLNEAGFLQSGFGGDRNSG</sequence>
<dbReference type="PANTHER" id="PTHR48100">
    <property type="entry name" value="BROAD-SPECIFICITY PHOSPHATASE YOR283W-RELATED"/>
    <property type="match status" value="1"/>
</dbReference>
<reference evidence="2 3" key="1">
    <citation type="submission" date="2021-02" db="EMBL/GenBank/DDBJ databases">
        <title>Plant Genome Project.</title>
        <authorList>
            <person name="Zhang R.-G."/>
        </authorList>
    </citation>
    <scope>NUCLEOTIDE SEQUENCE [LARGE SCALE GENOMIC DNA]</scope>
    <source>
        <tissue evidence="2">Leaves</tissue>
    </source>
</reference>
<comment type="similarity">
    <text evidence="1">Belongs to the phosphoglycerate mutase family.</text>
</comment>
<dbReference type="InterPro" id="IPR050275">
    <property type="entry name" value="PGM_Phosphatase"/>
</dbReference>
<evidence type="ECO:0000313" key="3">
    <source>
        <dbReference type="Proteomes" id="UP000827721"/>
    </source>
</evidence>
<keyword evidence="3" id="KW-1185">Reference proteome</keyword>
<name>A0ABQ8HQB7_9ROSI</name>
<evidence type="ECO:0000313" key="2">
    <source>
        <dbReference type="EMBL" id="KAH7566542.1"/>
    </source>
</evidence>
<dbReference type="InterPro" id="IPR029033">
    <property type="entry name" value="His_PPase_superfam"/>
</dbReference>
<dbReference type="CDD" id="cd07067">
    <property type="entry name" value="HP_PGM_like"/>
    <property type="match status" value="1"/>
</dbReference>
<proteinExistence type="inferred from homology"/>
<evidence type="ECO:0000256" key="1">
    <source>
        <dbReference type="ARBA" id="ARBA00038362"/>
    </source>
</evidence>
<evidence type="ECO:0008006" key="4">
    <source>
        <dbReference type="Google" id="ProtNLM"/>
    </source>
</evidence>
<gene>
    <name evidence="2" type="ORF">JRO89_XS08G0182200</name>
</gene>
<dbReference type="Gene3D" id="3.40.50.1240">
    <property type="entry name" value="Phosphoglycerate mutase-like"/>
    <property type="match status" value="1"/>
</dbReference>
<comment type="caution">
    <text evidence="2">The sequence shown here is derived from an EMBL/GenBank/DDBJ whole genome shotgun (WGS) entry which is preliminary data.</text>
</comment>
<dbReference type="SMART" id="SM00855">
    <property type="entry name" value="PGAM"/>
    <property type="match status" value="1"/>
</dbReference>
<accession>A0ABQ8HQB7</accession>
<dbReference type="Proteomes" id="UP000827721">
    <property type="component" value="Unassembled WGS sequence"/>
</dbReference>
<dbReference type="EMBL" id="JAFEMO010000008">
    <property type="protein sequence ID" value="KAH7566542.1"/>
    <property type="molecule type" value="Genomic_DNA"/>
</dbReference>
<dbReference type="InterPro" id="IPR013078">
    <property type="entry name" value="His_Pase_superF_clade-1"/>
</dbReference>
<organism evidence="2 3">
    <name type="scientific">Xanthoceras sorbifolium</name>
    <dbReference type="NCBI Taxonomy" id="99658"/>
    <lineage>
        <taxon>Eukaryota</taxon>
        <taxon>Viridiplantae</taxon>
        <taxon>Streptophyta</taxon>
        <taxon>Embryophyta</taxon>
        <taxon>Tracheophyta</taxon>
        <taxon>Spermatophyta</taxon>
        <taxon>Magnoliopsida</taxon>
        <taxon>eudicotyledons</taxon>
        <taxon>Gunneridae</taxon>
        <taxon>Pentapetalae</taxon>
        <taxon>rosids</taxon>
        <taxon>malvids</taxon>
        <taxon>Sapindales</taxon>
        <taxon>Sapindaceae</taxon>
        <taxon>Xanthoceroideae</taxon>
        <taxon>Xanthoceras</taxon>
    </lineage>
</organism>
<dbReference type="PANTHER" id="PTHR48100:SF34">
    <property type="entry name" value="PHOSPHOGLYCERATE MUTASE-LIKE PROTEIN 4"/>
    <property type="match status" value="1"/>
</dbReference>
<dbReference type="SUPFAM" id="SSF53254">
    <property type="entry name" value="Phosphoglycerate mutase-like"/>
    <property type="match status" value="1"/>
</dbReference>
<protein>
    <recommendedName>
        <fullName evidence="4">Phosphoglycerate mutase-like protein 4</fullName>
    </recommendedName>
</protein>